<dbReference type="SUPFAM" id="SSF55781">
    <property type="entry name" value="GAF domain-like"/>
    <property type="match status" value="1"/>
</dbReference>
<dbReference type="Pfam" id="PF08448">
    <property type="entry name" value="PAS_4"/>
    <property type="match status" value="1"/>
</dbReference>
<dbReference type="PATRIC" id="fig|1441730.3.peg.2689"/>
<comment type="subcellular location">
    <subcellularLocation>
        <location evidence="2">Cell membrane</location>
    </subcellularLocation>
</comment>
<evidence type="ECO:0000256" key="4">
    <source>
        <dbReference type="ARBA" id="ARBA00022553"/>
    </source>
</evidence>
<dbReference type="Gene3D" id="1.10.287.130">
    <property type="match status" value="1"/>
</dbReference>
<dbReference type="InterPro" id="IPR011006">
    <property type="entry name" value="CheY-like_superfamily"/>
</dbReference>
<evidence type="ECO:0000313" key="13">
    <source>
        <dbReference type="Proteomes" id="UP000053060"/>
    </source>
</evidence>
<dbReference type="GO" id="GO:0005886">
    <property type="term" value="C:plasma membrane"/>
    <property type="evidence" value="ECO:0007669"/>
    <property type="project" value="UniProtKB-SubCell"/>
</dbReference>
<dbReference type="Pfam" id="PF00072">
    <property type="entry name" value="Response_reg"/>
    <property type="match status" value="1"/>
</dbReference>
<keyword evidence="5" id="KW-0418">Kinase</keyword>
<feature type="modified residue" description="4-aspartylphosphate" evidence="7">
    <location>
        <position position="680"/>
    </location>
</feature>
<dbReference type="InterPro" id="IPR036097">
    <property type="entry name" value="HisK_dim/P_sf"/>
</dbReference>
<dbReference type="InterPro" id="IPR005561">
    <property type="entry name" value="ANTAR"/>
</dbReference>
<dbReference type="SMART" id="SM00388">
    <property type="entry name" value="HisKA"/>
    <property type="match status" value="1"/>
</dbReference>
<dbReference type="InterPro" id="IPR000700">
    <property type="entry name" value="PAS-assoc_C"/>
</dbReference>
<dbReference type="Gene3D" id="1.10.10.10">
    <property type="entry name" value="Winged helix-like DNA-binding domain superfamily/Winged helix DNA-binding domain"/>
    <property type="match status" value="1"/>
</dbReference>
<dbReference type="PROSITE" id="PS50113">
    <property type="entry name" value="PAC"/>
    <property type="match status" value="1"/>
</dbReference>
<keyword evidence="6" id="KW-0902">Two-component regulatory system</keyword>
<evidence type="ECO:0000313" key="12">
    <source>
        <dbReference type="EMBL" id="KSZ58113.1"/>
    </source>
</evidence>
<dbReference type="SMART" id="SM00448">
    <property type="entry name" value="REC"/>
    <property type="match status" value="1"/>
</dbReference>
<dbReference type="SMART" id="SM01012">
    <property type="entry name" value="ANTAR"/>
    <property type="match status" value="1"/>
</dbReference>
<dbReference type="SMART" id="SM00387">
    <property type="entry name" value="HATPase_c"/>
    <property type="match status" value="1"/>
</dbReference>
<dbReference type="SUPFAM" id="SSF52172">
    <property type="entry name" value="CheY-like"/>
    <property type="match status" value="1"/>
</dbReference>
<evidence type="ECO:0000256" key="3">
    <source>
        <dbReference type="ARBA" id="ARBA00012438"/>
    </source>
</evidence>
<dbReference type="CDD" id="cd00082">
    <property type="entry name" value="HisKA"/>
    <property type="match status" value="1"/>
</dbReference>
<name>A0A0V9UJE0_9NOCA</name>
<dbReference type="InterPro" id="IPR036388">
    <property type="entry name" value="WH-like_DNA-bd_sf"/>
</dbReference>
<dbReference type="Gene3D" id="3.30.450.20">
    <property type="entry name" value="PAS domain"/>
    <property type="match status" value="1"/>
</dbReference>
<dbReference type="PROSITE" id="PS50110">
    <property type="entry name" value="RESPONSE_REGULATORY"/>
    <property type="match status" value="1"/>
</dbReference>
<dbReference type="InterPro" id="IPR005467">
    <property type="entry name" value="His_kinase_dom"/>
</dbReference>
<evidence type="ECO:0000259" key="8">
    <source>
        <dbReference type="PROSITE" id="PS50109"/>
    </source>
</evidence>
<keyword evidence="5" id="KW-0808">Transferase</keyword>
<dbReference type="InterPro" id="IPR001789">
    <property type="entry name" value="Sig_transdc_resp-reg_receiver"/>
</dbReference>
<organism evidence="12 13">
    <name type="scientific">Rhodococcus pyridinivorans KG-16</name>
    <dbReference type="NCBI Taxonomy" id="1441730"/>
    <lineage>
        <taxon>Bacteria</taxon>
        <taxon>Bacillati</taxon>
        <taxon>Actinomycetota</taxon>
        <taxon>Actinomycetes</taxon>
        <taxon>Mycobacteriales</taxon>
        <taxon>Nocardiaceae</taxon>
        <taxon>Rhodococcus</taxon>
    </lineage>
</organism>
<reference evidence="12 13" key="2">
    <citation type="journal article" date="2016" name="Genome Announc.">
        <title>Draft Genome Sequence of a Versatile Hydrocarbon-Degrading Bacterium, Rhodococcus pyridinivorans Strain KG-16, Collected from Oil Fields in India.</title>
        <authorList>
            <person name="Aggarwal R.K."/>
            <person name="Dawar C."/>
            <person name="Phanindranath R."/>
            <person name="Mutnuri L."/>
            <person name="Dayal A.M."/>
        </authorList>
    </citation>
    <scope>NUCLEOTIDE SEQUENCE [LARGE SCALE GENOMIC DNA]</scope>
    <source>
        <strain evidence="12 13">KG-16</strain>
    </source>
</reference>
<evidence type="ECO:0000259" key="9">
    <source>
        <dbReference type="PROSITE" id="PS50110"/>
    </source>
</evidence>
<dbReference type="InterPro" id="IPR035965">
    <property type="entry name" value="PAS-like_dom_sf"/>
</dbReference>
<dbReference type="InterPro" id="IPR013656">
    <property type="entry name" value="PAS_4"/>
</dbReference>
<feature type="domain" description="ANTAR" evidence="11">
    <location>
        <begin position="757"/>
        <end position="818"/>
    </location>
</feature>
<dbReference type="SUPFAM" id="SSF55785">
    <property type="entry name" value="PYP-like sensor domain (PAS domain)"/>
    <property type="match status" value="1"/>
</dbReference>
<dbReference type="EMBL" id="AZXY01000006">
    <property type="protein sequence ID" value="KSZ58113.1"/>
    <property type="molecule type" value="Genomic_DNA"/>
</dbReference>
<sequence length="830" mass="90496">MRATAESDETWSAERLFAGPGESQERFRKTDWSATPLGPVESWPAELRMAVRTVLPSEVPMLLWWGPQLVQLFNDAIIPVLGDKYPAAVAQPAPECWHEVWDEVGARVERAMAGTATFAEEELLFMQRHGYEEETYWTFSYSPIRDDSGEVAGVFVATTDVTSRVLGERRLEALSSLGTVAITDSGMSVIDTCRNALDALAPNHQDIPLAAVFLDGRVIDPDDPQSKWKQLAAIGTKPGFSDALLGPDEDRLLSQAAVASAPVVVSGVAERSPDLLDPQRALGDHPIDSILLAPLKVSGHDFPFGVLAVGLSPYRVFDAAYSTFVNLVVTKISGLLRDASAMDAERRRADAFAALDAAKTRFLESISHEFRTPLTLLLGPLQSVLDEAMTLTETQRQSLEASQRAAVRLRRLVDALLEVTRAEADSSGKSLESTDPAALTAECVDLFVDAAHRAGLDLRSRIADAAAERTRLDPQTWAHIVLNLLSNAIKYTPSGSIDVDLDVEDDRLILEVADTGLGIPESELGRIFERFHRVESVGGRSQEGIGLGLSLVSDWVHALGGRVTVSSELGRGSTFTVSVPRVLDPTSESPAGTVPGDLSAMYIGEAQQWDRATLDEDESSTQGQDVESLPRILVIEDNADMRDYLTQLLRRQSWHVDAVGDSDAALERIRSQPPHLVLSDIMLPGRDGVELLGEIRRDPATSRLPVILLTARAGAEATIGGLRTGADDYITKPFHPDELVARVRVNLELSWLREQMLAARERESDQLKTALETRSTLSKAVGLMMATFKCDADAAFDKLVAFSQHRNVKVREIAEQIVGDYTASLTDSSK</sequence>
<dbReference type="InterPro" id="IPR004358">
    <property type="entry name" value="Sig_transdc_His_kin-like_C"/>
</dbReference>
<evidence type="ECO:0000259" key="11">
    <source>
        <dbReference type="PROSITE" id="PS50921"/>
    </source>
</evidence>
<dbReference type="InterPro" id="IPR003661">
    <property type="entry name" value="HisK_dim/P_dom"/>
</dbReference>
<dbReference type="Pfam" id="PF02518">
    <property type="entry name" value="HATPase_c"/>
    <property type="match status" value="1"/>
</dbReference>
<feature type="domain" description="PAC" evidence="10">
    <location>
        <begin position="119"/>
        <end position="173"/>
    </location>
</feature>
<protein>
    <recommendedName>
        <fullName evidence="3">histidine kinase</fullName>
        <ecNumber evidence="3">2.7.13.3</ecNumber>
    </recommendedName>
</protein>
<dbReference type="PANTHER" id="PTHR43547">
    <property type="entry name" value="TWO-COMPONENT HISTIDINE KINASE"/>
    <property type="match status" value="1"/>
</dbReference>
<evidence type="ECO:0000256" key="6">
    <source>
        <dbReference type="ARBA" id="ARBA00023012"/>
    </source>
</evidence>
<comment type="catalytic activity">
    <reaction evidence="1">
        <text>ATP + protein L-histidine = ADP + protein N-phospho-L-histidine.</text>
        <dbReference type="EC" id="2.7.13.3"/>
    </reaction>
</comment>
<dbReference type="GO" id="GO:0000155">
    <property type="term" value="F:phosphorelay sensor kinase activity"/>
    <property type="evidence" value="ECO:0007669"/>
    <property type="project" value="InterPro"/>
</dbReference>
<proteinExistence type="predicted"/>
<dbReference type="Pfam" id="PF03861">
    <property type="entry name" value="ANTAR"/>
    <property type="match status" value="1"/>
</dbReference>
<evidence type="ECO:0000256" key="1">
    <source>
        <dbReference type="ARBA" id="ARBA00000085"/>
    </source>
</evidence>
<dbReference type="InterPro" id="IPR003594">
    <property type="entry name" value="HATPase_dom"/>
</dbReference>
<dbReference type="PROSITE" id="PS50109">
    <property type="entry name" value="HIS_KIN"/>
    <property type="match status" value="1"/>
</dbReference>
<dbReference type="Pfam" id="PF00512">
    <property type="entry name" value="HisKA"/>
    <property type="match status" value="1"/>
</dbReference>
<dbReference type="RefSeq" id="WP_060652236.1">
    <property type="nucleotide sequence ID" value="NZ_AZXY01000006.1"/>
</dbReference>
<dbReference type="PROSITE" id="PS50921">
    <property type="entry name" value="ANTAR"/>
    <property type="match status" value="1"/>
</dbReference>
<dbReference type="CDD" id="cd16922">
    <property type="entry name" value="HATPase_EvgS-ArcB-TorS-like"/>
    <property type="match status" value="1"/>
</dbReference>
<dbReference type="SUPFAM" id="SSF55874">
    <property type="entry name" value="ATPase domain of HSP90 chaperone/DNA topoisomerase II/histidine kinase"/>
    <property type="match status" value="1"/>
</dbReference>
<dbReference type="Gene3D" id="3.30.565.10">
    <property type="entry name" value="Histidine kinase-like ATPase, C-terminal domain"/>
    <property type="match status" value="1"/>
</dbReference>
<dbReference type="Gene3D" id="3.40.50.2300">
    <property type="match status" value="1"/>
</dbReference>
<evidence type="ECO:0000256" key="7">
    <source>
        <dbReference type="PROSITE-ProRule" id="PRU00169"/>
    </source>
</evidence>
<comment type="caution">
    <text evidence="12">The sequence shown here is derived from an EMBL/GenBank/DDBJ whole genome shotgun (WGS) entry which is preliminary data.</text>
</comment>
<keyword evidence="4 7" id="KW-0597">Phosphoprotein</keyword>
<dbReference type="Proteomes" id="UP000053060">
    <property type="component" value="Unassembled WGS sequence"/>
</dbReference>
<dbReference type="PANTHER" id="PTHR43547:SF2">
    <property type="entry name" value="HYBRID SIGNAL TRANSDUCTION HISTIDINE KINASE C"/>
    <property type="match status" value="1"/>
</dbReference>
<dbReference type="InterPro" id="IPR036890">
    <property type="entry name" value="HATPase_C_sf"/>
</dbReference>
<accession>A0A0V9UJE0</accession>
<evidence type="ECO:0000256" key="5">
    <source>
        <dbReference type="ARBA" id="ARBA00022777"/>
    </source>
</evidence>
<feature type="domain" description="Histidine kinase" evidence="8">
    <location>
        <begin position="365"/>
        <end position="583"/>
    </location>
</feature>
<dbReference type="SUPFAM" id="SSF47384">
    <property type="entry name" value="Homodimeric domain of signal transducing histidine kinase"/>
    <property type="match status" value="1"/>
</dbReference>
<gene>
    <name evidence="12" type="ORF">Z045_12955</name>
</gene>
<feature type="domain" description="Response regulatory" evidence="9">
    <location>
        <begin position="631"/>
        <end position="747"/>
    </location>
</feature>
<dbReference type="EC" id="2.7.13.3" evidence="3"/>
<dbReference type="PRINTS" id="PR00344">
    <property type="entry name" value="BCTRLSENSOR"/>
</dbReference>
<dbReference type="AlphaFoldDB" id="A0A0V9UJE0"/>
<evidence type="ECO:0000256" key="2">
    <source>
        <dbReference type="ARBA" id="ARBA00004236"/>
    </source>
</evidence>
<evidence type="ECO:0000259" key="10">
    <source>
        <dbReference type="PROSITE" id="PS50113"/>
    </source>
</evidence>
<reference evidence="13" key="1">
    <citation type="submission" date="2015-01" db="EMBL/GenBank/DDBJ databases">
        <title>Draft genome sequence of Rhodococcus pyridinivorans strain KG-16, a hydrocarbon-degrading bacterium.</title>
        <authorList>
            <person name="Aggarwal R.K."/>
            <person name="Dawar C."/>
        </authorList>
    </citation>
    <scope>NUCLEOTIDE SEQUENCE [LARGE SCALE GENOMIC DNA]</scope>
    <source>
        <strain evidence="13">KG-16</strain>
    </source>
</reference>
<dbReference type="GO" id="GO:0003723">
    <property type="term" value="F:RNA binding"/>
    <property type="evidence" value="ECO:0007669"/>
    <property type="project" value="InterPro"/>
</dbReference>